<evidence type="ECO:0000313" key="2">
    <source>
        <dbReference type="EMBL" id="PJC31882.1"/>
    </source>
</evidence>
<comment type="caution">
    <text evidence="2">The sequence shown here is derived from an EMBL/GenBank/DDBJ whole genome shotgun (WGS) entry which is preliminary data.</text>
</comment>
<dbReference type="Proteomes" id="UP000231383">
    <property type="component" value="Unassembled WGS sequence"/>
</dbReference>
<dbReference type="Pfam" id="PF01909">
    <property type="entry name" value="NTP_transf_2"/>
    <property type="match status" value="1"/>
</dbReference>
<sequence length="78" mass="8795">MKEFKPQKILLYGSYAQNTANTYSDVDIVVISNSFIGISPDERFQKLYLLTQDLHPDFQAHGYTTKGNCGSIAVLYTD</sequence>
<feature type="domain" description="Polymerase nucleotidyl transferase" evidence="1">
    <location>
        <begin position="4"/>
        <end position="36"/>
    </location>
</feature>
<dbReference type="SUPFAM" id="SSF81301">
    <property type="entry name" value="Nucleotidyltransferase"/>
    <property type="match status" value="1"/>
</dbReference>
<dbReference type="CDD" id="cd05403">
    <property type="entry name" value="NT_KNTase_like"/>
    <property type="match status" value="1"/>
</dbReference>
<organism evidence="2 3">
    <name type="scientific">Candidatus Roizmanbacteria bacterium CG_4_9_14_0_2_um_filter_39_13</name>
    <dbReference type="NCBI Taxonomy" id="1974839"/>
    <lineage>
        <taxon>Bacteria</taxon>
        <taxon>Candidatus Roizmaniibacteriota</taxon>
    </lineage>
</organism>
<dbReference type="InterPro" id="IPR043519">
    <property type="entry name" value="NT_sf"/>
</dbReference>
<accession>A0A2M8EYY3</accession>
<dbReference type="EMBL" id="PFSC01000102">
    <property type="protein sequence ID" value="PJC31882.1"/>
    <property type="molecule type" value="Genomic_DNA"/>
</dbReference>
<evidence type="ECO:0000313" key="3">
    <source>
        <dbReference type="Proteomes" id="UP000231383"/>
    </source>
</evidence>
<dbReference type="GO" id="GO:0016779">
    <property type="term" value="F:nucleotidyltransferase activity"/>
    <property type="evidence" value="ECO:0007669"/>
    <property type="project" value="InterPro"/>
</dbReference>
<reference evidence="3" key="1">
    <citation type="submission" date="2017-09" db="EMBL/GenBank/DDBJ databases">
        <title>Depth-based differentiation of microbial function through sediment-hosted aquifers and enrichment of novel symbionts in the deep terrestrial subsurface.</title>
        <authorList>
            <person name="Probst A.J."/>
            <person name="Ladd B."/>
            <person name="Jarett J.K."/>
            <person name="Geller-Mcgrath D.E."/>
            <person name="Sieber C.M.K."/>
            <person name="Emerson J.B."/>
            <person name="Anantharaman K."/>
            <person name="Thomas B.C."/>
            <person name="Malmstrom R."/>
            <person name="Stieglmeier M."/>
            <person name="Klingl A."/>
            <person name="Woyke T."/>
            <person name="Ryan C.M."/>
            <person name="Banfield J.F."/>
        </authorList>
    </citation>
    <scope>NUCLEOTIDE SEQUENCE [LARGE SCALE GENOMIC DNA]</scope>
</reference>
<dbReference type="Gene3D" id="3.30.460.10">
    <property type="entry name" value="Beta Polymerase, domain 2"/>
    <property type="match status" value="1"/>
</dbReference>
<proteinExistence type="predicted"/>
<gene>
    <name evidence="2" type="ORF">CO051_03690</name>
</gene>
<dbReference type="AlphaFoldDB" id="A0A2M8EYY3"/>
<evidence type="ECO:0000259" key="1">
    <source>
        <dbReference type="Pfam" id="PF01909"/>
    </source>
</evidence>
<protein>
    <recommendedName>
        <fullName evidence="1">Polymerase nucleotidyl transferase domain-containing protein</fullName>
    </recommendedName>
</protein>
<dbReference type="InterPro" id="IPR002934">
    <property type="entry name" value="Polymerase_NTP_transf_dom"/>
</dbReference>
<name>A0A2M8EYY3_9BACT</name>